<gene>
    <name evidence="1" type="ORF">AV530_011243</name>
</gene>
<evidence type="ECO:0000313" key="2">
    <source>
        <dbReference type="Proteomes" id="UP000190648"/>
    </source>
</evidence>
<dbReference type="EMBL" id="LSYS01002427">
    <property type="protein sequence ID" value="OPJ86047.1"/>
    <property type="molecule type" value="Genomic_DNA"/>
</dbReference>
<reference evidence="1 2" key="1">
    <citation type="submission" date="2016-02" db="EMBL/GenBank/DDBJ databases">
        <title>Band-tailed pigeon sequencing and assembly.</title>
        <authorList>
            <person name="Soares A.E."/>
            <person name="Novak B.J."/>
            <person name="Rice E.S."/>
            <person name="O'Connell B."/>
            <person name="Chang D."/>
            <person name="Weber S."/>
            <person name="Shapiro B."/>
        </authorList>
    </citation>
    <scope>NUCLEOTIDE SEQUENCE [LARGE SCALE GENOMIC DNA]</scope>
    <source>
        <strain evidence="1">BTP2013</strain>
        <tissue evidence="1">Blood</tissue>
    </source>
</reference>
<comment type="caution">
    <text evidence="1">The sequence shown here is derived from an EMBL/GenBank/DDBJ whole genome shotgun (WGS) entry which is preliminary data.</text>
</comment>
<organism evidence="1 2">
    <name type="scientific">Patagioenas fasciata monilis</name>
    <dbReference type="NCBI Taxonomy" id="372326"/>
    <lineage>
        <taxon>Eukaryota</taxon>
        <taxon>Metazoa</taxon>
        <taxon>Chordata</taxon>
        <taxon>Craniata</taxon>
        <taxon>Vertebrata</taxon>
        <taxon>Euteleostomi</taxon>
        <taxon>Archelosauria</taxon>
        <taxon>Archosauria</taxon>
        <taxon>Dinosauria</taxon>
        <taxon>Saurischia</taxon>
        <taxon>Theropoda</taxon>
        <taxon>Coelurosauria</taxon>
        <taxon>Aves</taxon>
        <taxon>Neognathae</taxon>
        <taxon>Neoaves</taxon>
        <taxon>Columbimorphae</taxon>
        <taxon>Columbiformes</taxon>
        <taxon>Columbidae</taxon>
        <taxon>Patagioenas</taxon>
    </lineage>
</organism>
<sequence>MFLLQMIFNPAAQKEKQSADEYTHTLLNTQVPIGEASAKRACSARVPAEVKGNHFLLNTTKRQKQILSGHLCSSCLKSDI</sequence>
<accession>A0A1V4KQJ9</accession>
<name>A0A1V4KQJ9_PATFA</name>
<dbReference type="AlphaFoldDB" id="A0A1V4KQJ9"/>
<dbReference type="Proteomes" id="UP000190648">
    <property type="component" value="Unassembled WGS sequence"/>
</dbReference>
<evidence type="ECO:0000313" key="1">
    <source>
        <dbReference type="EMBL" id="OPJ86047.1"/>
    </source>
</evidence>
<keyword evidence="2" id="KW-1185">Reference proteome</keyword>
<proteinExistence type="predicted"/>
<protein>
    <submittedName>
        <fullName evidence="1">Uncharacterized protein</fullName>
    </submittedName>
</protein>